<comment type="caution">
    <text evidence="1">The sequence shown here is derived from an EMBL/GenBank/DDBJ whole genome shotgun (WGS) entry which is preliminary data.</text>
</comment>
<dbReference type="InterPro" id="IPR050275">
    <property type="entry name" value="PGM_Phosphatase"/>
</dbReference>
<dbReference type="RefSeq" id="WP_368381000.1">
    <property type="nucleotide sequence ID" value="NZ_JBFRYA010000005.1"/>
</dbReference>
<dbReference type="CDD" id="cd07067">
    <property type="entry name" value="HP_PGM_like"/>
    <property type="match status" value="1"/>
</dbReference>
<dbReference type="EMBL" id="JBFRYA010000005">
    <property type="protein sequence ID" value="MEX1668717.1"/>
    <property type="molecule type" value="Genomic_DNA"/>
</dbReference>
<proteinExistence type="predicted"/>
<name>A0ABV3U562_9GAMM</name>
<dbReference type="PANTHER" id="PTHR48100:SF1">
    <property type="entry name" value="HISTIDINE PHOSPHATASE FAMILY PROTEIN-RELATED"/>
    <property type="match status" value="1"/>
</dbReference>
<keyword evidence="2" id="KW-1185">Reference proteome</keyword>
<evidence type="ECO:0000313" key="1">
    <source>
        <dbReference type="EMBL" id="MEX1668717.1"/>
    </source>
</evidence>
<reference evidence="1 2" key="1">
    <citation type="journal article" date="2011" name="Int. J. Syst. Evol. Microbiol.">
        <title>Zhongshania antarctica gen. nov., sp. nov. and Zhongshania guokunii sp. nov., gammaproteobacteria respectively isolated from coastal attached (fast) ice and surface seawater of the Antarctic.</title>
        <authorList>
            <person name="Li H.J."/>
            <person name="Zhang X.Y."/>
            <person name="Chen C.X."/>
            <person name="Zhang Y.J."/>
            <person name="Gao Z.M."/>
            <person name="Yu Y."/>
            <person name="Chen X.L."/>
            <person name="Chen B."/>
            <person name="Zhang Y.Z."/>
        </authorList>
    </citation>
    <scope>NUCLEOTIDE SEQUENCE [LARGE SCALE GENOMIC DNA]</scope>
    <source>
        <strain evidence="1 2">ZS6-22T</strain>
    </source>
</reference>
<dbReference type="Proteomes" id="UP001557485">
    <property type="component" value="Unassembled WGS sequence"/>
</dbReference>
<dbReference type="SUPFAM" id="SSF53254">
    <property type="entry name" value="Phosphoglycerate mutase-like"/>
    <property type="match status" value="1"/>
</dbReference>
<organism evidence="1 2">
    <name type="scientific">Zhongshania guokunii</name>
    <dbReference type="NCBI Taxonomy" id="641783"/>
    <lineage>
        <taxon>Bacteria</taxon>
        <taxon>Pseudomonadati</taxon>
        <taxon>Pseudomonadota</taxon>
        <taxon>Gammaproteobacteria</taxon>
        <taxon>Cellvibrionales</taxon>
        <taxon>Spongiibacteraceae</taxon>
        <taxon>Zhongshania</taxon>
    </lineage>
</organism>
<dbReference type="Gene3D" id="3.40.50.1240">
    <property type="entry name" value="Phosphoglycerate mutase-like"/>
    <property type="match status" value="1"/>
</dbReference>
<gene>
    <name evidence="1" type="ORF">AB4876_07325</name>
</gene>
<dbReference type="PANTHER" id="PTHR48100">
    <property type="entry name" value="BROAD-SPECIFICITY PHOSPHATASE YOR283W-RELATED"/>
    <property type="match status" value="1"/>
</dbReference>
<dbReference type="InterPro" id="IPR013078">
    <property type="entry name" value="His_Pase_superF_clade-1"/>
</dbReference>
<dbReference type="InterPro" id="IPR029033">
    <property type="entry name" value="His_PPase_superfam"/>
</dbReference>
<evidence type="ECO:0000313" key="2">
    <source>
        <dbReference type="Proteomes" id="UP001557485"/>
    </source>
</evidence>
<protein>
    <submittedName>
        <fullName evidence="1">Histidine phosphatase family protein</fullName>
    </submittedName>
</protein>
<sequence length="232" mass="25383">MPALYLIRHGQASFGADDYDQLSPLGERQAEHLGAAFAAAGVVPQHIICGDMRRHRQTAEQCLLGLGSTVDAGALTWQTDPSWNEYDHLDLLQAYTAELQVSEQMLADMAGDNPRAGFQAHFARAMQRWQSGDYDGDYTESWTQFCGRISRALDAASRSSRGNIFVSTSGGVIAVVCRHLLGLADANAAELSWQLVNAGYSKVLSGQSGLKLASINEHSHFDGRHRELLSYR</sequence>
<dbReference type="SMART" id="SM00855">
    <property type="entry name" value="PGAM"/>
    <property type="match status" value="1"/>
</dbReference>
<accession>A0ABV3U562</accession>
<dbReference type="Pfam" id="PF00300">
    <property type="entry name" value="His_Phos_1"/>
    <property type="match status" value="2"/>
</dbReference>